<dbReference type="InterPro" id="IPR007015">
    <property type="entry name" value="DNA_pol_V/MYBBP1A"/>
</dbReference>
<organism evidence="6 7">
    <name type="scientific">Parambassis ranga</name>
    <name type="common">Indian glassy fish</name>
    <dbReference type="NCBI Taxonomy" id="210632"/>
    <lineage>
        <taxon>Eukaryota</taxon>
        <taxon>Metazoa</taxon>
        <taxon>Chordata</taxon>
        <taxon>Craniata</taxon>
        <taxon>Vertebrata</taxon>
        <taxon>Euteleostomi</taxon>
        <taxon>Actinopterygii</taxon>
        <taxon>Neopterygii</taxon>
        <taxon>Teleostei</taxon>
        <taxon>Neoteleostei</taxon>
        <taxon>Acanthomorphata</taxon>
        <taxon>Ovalentaria</taxon>
        <taxon>Ambassidae</taxon>
        <taxon>Parambassis</taxon>
    </lineage>
</organism>
<dbReference type="PANTHER" id="PTHR13213">
    <property type="entry name" value="MYB-BINDING PROTEIN 1A FAMILY MEMBER"/>
    <property type="match status" value="1"/>
</dbReference>
<comment type="similarity">
    <text evidence="2">Belongs to the MYBBP1A family.</text>
</comment>
<protein>
    <submittedName>
        <fullName evidence="7">Myb-binding protein 1A-like protein isoform X1</fullName>
    </submittedName>
</protein>
<keyword evidence="4" id="KW-0175">Coiled coil</keyword>
<proteinExistence type="inferred from homology"/>
<dbReference type="GO" id="GO:0005730">
    <property type="term" value="C:nucleolus"/>
    <property type="evidence" value="ECO:0007669"/>
    <property type="project" value="InterPro"/>
</dbReference>
<feature type="coiled-coil region" evidence="4">
    <location>
        <begin position="629"/>
        <end position="656"/>
    </location>
</feature>
<dbReference type="FunCoup" id="A0A6P7JK49">
    <property type="interactions" value="1168"/>
</dbReference>
<gene>
    <name evidence="7" type="primary">mybbp1a</name>
</gene>
<sequence>MSVEMVELSVKAAEPVRPAGIPQQNRVFLDFFWDLAKPDQEVRLKAVENLIQHLKTENKADELEYTFKRLVDGLAHTRETARPGFSVALGQVLSAFEDVSLQSILDRIKEKHNLQSVKKKLARNAMFGNLFGVLALHQSGRLSKEPQVVLGCVQLLQSLSQHKQHLKDLPSKTMMDILTEIPEEVFEEVLLGALQTDLESAFNTPEQLQLLLVALQHFPQSLKPKKLKKMLGSSTIINAENIPRLTEVLKMAANSVKKERVLPAVVLDLLKLSLKEDSFQLFWNKAIIDGMLKEQPGLTHYLSFRLLGSALPLLSESQLKEVLSGEVMMQYGDHVVSAQKPDRFKIAPEMDAYVSDFLQGCQDSDKQLAVMVGFSSLTNQGYPVMPSVWRVVQHLQPAALQRYVEWLKNLFLQPQMDKLLDFSTRKQKDGQKGQEQKENPISRLRKWIVARLASIMDNHLVKKQEDLIMDVARFVFFHAFFSTKKASADIPETKGTLSVPLDEKTRGVLVSSFFGLLMSLHHMPLNEDSGEDLPANQKRVLGVTADGTMWIYHLVQYAQVLLNQQKHVRCSQPFSPEQRQAWDSMLESVANLKKKAKKGLTAESSAFQQLFLLVGLHLFKAPEELLDIMKDLQSCVDKAQEKKAKKKKKKTATEEEEPEWVEVLVDILLSLLSQQSRHIRQVCKTVFSSVCPHVTAGALTAILDVLDPEKDDEEDSAVVVTDDTDKTQKKKKPKEGEEDEEMEEDESDDDSDEEAMEDDGEKEDDEEEEEEEEMEDGEVDQNFRLELMKVLKQQNALATEEDGSSDEDMDDEAMIELDKSLSALFSEQKKKTQAKKDEKAKLQKEKTLVRDFRIKVLDLIEVFVARQAGSPLVIGLVEPLLNIIDRGMSSNSDQQELDFLRRTADIFRNQLCRSKAYCKTAGDRQGELHDLLDKLMSKTQKLSDSSVCLYYFSAALYVVKVLRGAPPAETKEEQTADKASENDVKFMGSVDVDRVSAVFREALSSFMSRRKSPLTSQMFIDLFTRFPVLCVNVLDTAVQNITSGVREHQQGQACVLVLRAMQSREVQQLLSGDQWTELCEKVSGQLAASLQQVGQAESKVAKEKVWKALELCHFLVRHVCQQKLSVNLNLLQKVLQNLTDVITFKKTGKIEDTYWAVVKHFGVTKPKCEKTKPEQNMDTGEDKAPKKKKGFLPETKKRKKRNKPVLEPAADKSTSTDKPGADKGQAKKKHDKKTKQKRPADGAAASQPNPAKKSKTQSEDTAAKKKKKKKSKQKKGGGGGGGGGQM</sequence>
<dbReference type="GeneID" id="114446101"/>
<comment type="subcellular location">
    <subcellularLocation>
        <location evidence="1">Nucleus</location>
    </subcellularLocation>
</comment>
<feature type="region of interest" description="Disordered" evidence="5">
    <location>
        <begin position="1168"/>
        <end position="1286"/>
    </location>
</feature>
<dbReference type="GO" id="GO:0003723">
    <property type="term" value="F:RNA binding"/>
    <property type="evidence" value="ECO:0007669"/>
    <property type="project" value="TreeGrafter"/>
</dbReference>
<reference evidence="7" key="1">
    <citation type="submission" date="2025-08" db="UniProtKB">
        <authorList>
            <consortium name="RefSeq"/>
        </authorList>
    </citation>
    <scope>IDENTIFICATION</scope>
</reference>
<feature type="compositionally biased region" description="Basic residues" evidence="5">
    <location>
        <begin position="1264"/>
        <end position="1275"/>
    </location>
</feature>
<dbReference type="GO" id="GO:0043565">
    <property type="term" value="F:sequence-specific DNA binding"/>
    <property type="evidence" value="ECO:0007669"/>
    <property type="project" value="TreeGrafter"/>
</dbReference>
<evidence type="ECO:0000256" key="4">
    <source>
        <dbReference type="SAM" id="Coils"/>
    </source>
</evidence>
<accession>A0A6P7JK49</accession>
<evidence type="ECO:0000313" key="7">
    <source>
        <dbReference type="RefSeq" id="XP_028277334.1"/>
    </source>
</evidence>
<feature type="compositionally biased region" description="Basic residues" evidence="5">
    <location>
        <begin position="1185"/>
        <end position="1203"/>
    </location>
</feature>
<evidence type="ECO:0000256" key="3">
    <source>
        <dbReference type="ARBA" id="ARBA00023242"/>
    </source>
</evidence>
<evidence type="ECO:0000256" key="2">
    <source>
        <dbReference type="ARBA" id="ARBA00006809"/>
    </source>
</evidence>
<feature type="region of interest" description="Disordered" evidence="5">
    <location>
        <begin position="710"/>
        <end position="781"/>
    </location>
</feature>
<keyword evidence="3" id="KW-0539">Nucleus</keyword>
<name>A0A6P7JK49_9TELE</name>
<dbReference type="Pfam" id="PF04931">
    <property type="entry name" value="DNA_pol_phi"/>
    <property type="match status" value="1"/>
</dbReference>
<dbReference type="PANTHER" id="PTHR13213:SF2">
    <property type="entry name" value="MYB-BINDING PROTEIN 1A"/>
    <property type="match status" value="1"/>
</dbReference>
<dbReference type="SUPFAM" id="SSF48371">
    <property type="entry name" value="ARM repeat"/>
    <property type="match status" value="1"/>
</dbReference>
<feature type="compositionally biased region" description="Basic residues" evidence="5">
    <location>
        <begin position="1226"/>
        <end position="1237"/>
    </location>
</feature>
<dbReference type="CTD" id="10514"/>
<feature type="compositionally biased region" description="Acidic residues" evidence="5">
    <location>
        <begin position="736"/>
        <end position="779"/>
    </location>
</feature>
<evidence type="ECO:0000256" key="1">
    <source>
        <dbReference type="ARBA" id="ARBA00004123"/>
    </source>
</evidence>
<keyword evidence="6" id="KW-1185">Reference proteome</keyword>
<dbReference type="GO" id="GO:0003714">
    <property type="term" value="F:transcription corepressor activity"/>
    <property type="evidence" value="ECO:0007669"/>
    <property type="project" value="TreeGrafter"/>
</dbReference>
<evidence type="ECO:0000256" key="5">
    <source>
        <dbReference type="SAM" id="MobiDB-lite"/>
    </source>
</evidence>
<evidence type="ECO:0000313" key="6">
    <source>
        <dbReference type="Proteomes" id="UP000515145"/>
    </source>
</evidence>
<dbReference type="InterPro" id="IPR016024">
    <property type="entry name" value="ARM-type_fold"/>
</dbReference>
<dbReference type="RefSeq" id="XP_028277334.1">
    <property type="nucleotide sequence ID" value="XM_028421533.1"/>
</dbReference>
<feature type="compositionally biased region" description="Gly residues" evidence="5">
    <location>
        <begin position="1276"/>
        <end position="1286"/>
    </location>
</feature>
<dbReference type="Proteomes" id="UP000515145">
    <property type="component" value="Chromosome 14"/>
</dbReference>
<dbReference type="OrthoDB" id="342531at2759"/>
<dbReference type="InParanoid" id="A0A6P7JK49"/>
<feature type="compositionally biased region" description="Basic and acidic residues" evidence="5">
    <location>
        <begin position="1168"/>
        <end position="1184"/>
    </location>
</feature>